<dbReference type="EMBL" id="MTYI01000074">
    <property type="protein sequence ID" value="PNP53733.1"/>
    <property type="molecule type" value="Genomic_DNA"/>
</dbReference>
<name>A0A2K0U7H9_TRIHA</name>
<comment type="subcellular location">
    <subcellularLocation>
        <location evidence="1">Nucleus</location>
    </subcellularLocation>
</comment>
<dbReference type="CDD" id="cd14686">
    <property type="entry name" value="bZIP"/>
    <property type="match status" value="1"/>
</dbReference>
<keyword evidence="5" id="KW-0804">Transcription</keyword>
<sequence length="652" mass="71849">MFFSHYLAHYHYLYTTYCPPCPLPPTPNPNPTGSLLAASILYHSTFPPTHFASAHHLSTMDNYYSSASMAMDASHEQKFFKAEDTNGLDDSLLDHSGIDSGLELSPPMDNRRESFGIGGPLFSPKTEDWHSVDMQSLPSNNPFFEPHSTNPYMRFDQPSANPFISSGNPWAMNGGSGAATPFQRFGGMATDFDANTSIFQQPIHAPTPFPTSGNMFASLADGQAMKDSASNKMRPGSPSIRSHNDLRRGDGIRKKNARFEIPAERNLSNIDQLISQSTDEQEIKELKQQKRLLRNRQAALDSRQRKKQHTERLEDEKKQFTVVITDMEEELASLKTKVEQLMLEKQQCVDYIETLTLEKDEMIRTHTIETGELRKKVGVLTDHVQRLESSIPPNAAANGFSGAYDDMDDAMDLAGAWDNGFLNDFTDEVKPPMTVAPVKKDTNPFTSDSEKSSSQGGLLFMLFLVGAFVMSSRSMPSIPRVSEDVRVASATLLDNVLKDAGVNPSTGMHAIAPQPSGVSWGQPVSASVMAGMAADGVVAPSMLVELGDSLIQPSRQQTNEQIFSLSAAQYNGVSDHDFLRDAAGRMPTKARKNLAQSLAEMRDAAKQSGAAEVYTRTLLWDQIPNDVVRNFARMVVECNSAQNSQQCNEARS</sequence>
<dbReference type="Pfam" id="PF00170">
    <property type="entry name" value="bZIP_1"/>
    <property type="match status" value="1"/>
</dbReference>
<organism evidence="10 11">
    <name type="scientific">Trichoderma harzianum</name>
    <name type="common">Hypocrea lixii</name>
    <dbReference type="NCBI Taxonomy" id="5544"/>
    <lineage>
        <taxon>Eukaryota</taxon>
        <taxon>Fungi</taxon>
        <taxon>Dikarya</taxon>
        <taxon>Ascomycota</taxon>
        <taxon>Pezizomycotina</taxon>
        <taxon>Sordariomycetes</taxon>
        <taxon>Hypocreomycetidae</taxon>
        <taxon>Hypocreales</taxon>
        <taxon>Hypocreaceae</taxon>
        <taxon>Trichoderma</taxon>
    </lineage>
</organism>
<feature type="domain" description="BZIP" evidence="9">
    <location>
        <begin position="285"/>
        <end position="341"/>
    </location>
</feature>
<keyword evidence="4" id="KW-0238">DNA-binding</keyword>
<evidence type="ECO:0000256" key="3">
    <source>
        <dbReference type="ARBA" id="ARBA00023015"/>
    </source>
</evidence>
<dbReference type="InterPro" id="IPR046347">
    <property type="entry name" value="bZIP_sf"/>
</dbReference>
<dbReference type="Proteomes" id="UP000236290">
    <property type="component" value="Unassembled WGS sequence"/>
</dbReference>
<dbReference type="InterPro" id="IPR004827">
    <property type="entry name" value="bZIP"/>
</dbReference>
<gene>
    <name evidence="10" type="ORF">THARTR1_05857</name>
</gene>
<dbReference type="PANTHER" id="PTHR47416:SF8">
    <property type="entry name" value="BASIC-LEUCINE ZIPPER TRANSCRIPTION FACTOR E-RELATED"/>
    <property type="match status" value="1"/>
</dbReference>
<feature type="region of interest" description="Disordered" evidence="8">
    <location>
        <begin position="225"/>
        <end position="258"/>
    </location>
</feature>
<evidence type="ECO:0000256" key="8">
    <source>
        <dbReference type="SAM" id="MobiDB-lite"/>
    </source>
</evidence>
<evidence type="ECO:0000259" key="9">
    <source>
        <dbReference type="PROSITE" id="PS50217"/>
    </source>
</evidence>
<evidence type="ECO:0000256" key="4">
    <source>
        <dbReference type="ARBA" id="ARBA00023125"/>
    </source>
</evidence>
<proteinExistence type="inferred from homology"/>
<accession>A0A2K0U7H9</accession>
<dbReference type="SUPFAM" id="SSF57959">
    <property type="entry name" value="Leucine zipper domain"/>
    <property type="match status" value="1"/>
</dbReference>
<dbReference type="GO" id="GO:0003700">
    <property type="term" value="F:DNA-binding transcription factor activity"/>
    <property type="evidence" value="ECO:0007669"/>
    <property type="project" value="InterPro"/>
</dbReference>
<dbReference type="SMART" id="SM00338">
    <property type="entry name" value="BRLZ"/>
    <property type="match status" value="1"/>
</dbReference>
<dbReference type="PANTHER" id="PTHR47416">
    <property type="entry name" value="BASIC-LEUCINE ZIPPER TRANSCRIPTION FACTOR F-RELATED"/>
    <property type="match status" value="1"/>
</dbReference>
<evidence type="ECO:0000256" key="6">
    <source>
        <dbReference type="ARBA" id="ARBA00023242"/>
    </source>
</evidence>
<protein>
    <recommendedName>
        <fullName evidence="9">BZIP domain-containing protein</fullName>
    </recommendedName>
</protein>
<keyword evidence="7" id="KW-0175">Coiled coil</keyword>
<keyword evidence="3" id="KW-0805">Transcription regulation</keyword>
<evidence type="ECO:0000256" key="5">
    <source>
        <dbReference type="ARBA" id="ARBA00023163"/>
    </source>
</evidence>
<dbReference type="PROSITE" id="PS50217">
    <property type="entry name" value="BZIP"/>
    <property type="match status" value="1"/>
</dbReference>
<dbReference type="GO" id="GO:0005634">
    <property type="term" value="C:nucleus"/>
    <property type="evidence" value="ECO:0007669"/>
    <property type="project" value="UniProtKB-SubCell"/>
</dbReference>
<feature type="coiled-coil region" evidence="7">
    <location>
        <begin position="276"/>
        <end position="344"/>
    </location>
</feature>
<evidence type="ECO:0000256" key="1">
    <source>
        <dbReference type="ARBA" id="ARBA00004123"/>
    </source>
</evidence>
<evidence type="ECO:0000256" key="2">
    <source>
        <dbReference type="ARBA" id="ARBA00007163"/>
    </source>
</evidence>
<keyword evidence="6" id="KW-0539">Nucleus</keyword>
<reference evidence="10 11" key="1">
    <citation type="submission" date="2017-02" db="EMBL/GenBank/DDBJ databases">
        <title>Genomes of Trichoderma spp. with biocontrol activity.</title>
        <authorList>
            <person name="Gardiner D."/>
            <person name="Kazan K."/>
            <person name="Vos C."/>
            <person name="Harvey P."/>
        </authorList>
    </citation>
    <scope>NUCLEOTIDE SEQUENCE [LARGE SCALE GENOMIC DNA]</scope>
    <source>
        <strain evidence="10 11">Tr1</strain>
    </source>
</reference>
<dbReference type="Gene3D" id="1.20.5.170">
    <property type="match status" value="1"/>
</dbReference>
<comment type="similarity">
    <text evidence="2">Belongs to the bZIP family.</text>
</comment>
<evidence type="ECO:0000313" key="11">
    <source>
        <dbReference type="Proteomes" id="UP000236290"/>
    </source>
</evidence>
<comment type="caution">
    <text evidence="10">The sequence shown here is derived from an EMBL/GenBank/DDBJ whole genome shotgun (WGS) entry which is preliminary data.</text>
</comment>
<dbReference type="AlphaFoldDB" id="A0A2K0U7H9"/>
<dbReference type="GO" id="GO:0003677">
    <property type="term" value="F:DNA binding"/>
    <property type="evidence" value="ECO:0007669"/>
    <property type="project" value="UniProtKB-KW"/>
</dbReference>
<evidence type="ECO:0000313" key="10">
    <source>
        <dbReference type="EMBL" id="PNP53733.1"/>
    </source>
</evidence>
<feature type="compositionally biased region" description="Basic and acidic residues" evidence="8">
    <location>
        <begin position="242"/>
        <end position="258"/>
    </location>
</feature>
<evidence type="ECO:0000256" key="7">
    <source>
        <dbReference type="SAM" id="Coils"/>
    </source>
</evidence>
<dbReference type="OrthoDB" id="644067at2759"/>